<accession>A0A840DYJ4</accession>
<keyword evidence="2" id="KW-1185">Reference proteome</keyword>
<evidence type="ECO:0000313" key="2">
    <source>
        <dbReference type="Proteomes" id="UP000559598"/>
    </source>
</evidence>
<organism evidence="1 2">
    <name type="scientific">Anoxybacteroides voinovskiense</name>
    <dbReference type="NCBI Taxonomy" id="230470"/>
    <lineage>
        <taxon>Bacteria</taxon>
        <taxon>Bacillati</taxon>
        <taxon>Bacillota</taxon>
        <taxon>Bacilli</taxon>
        <taxon>Bacillales</taxon>
        <taxon>Anoxybacillaceae</taxon>
        <taxon>Anoxybacteroides</taxon>
    </lineage>
</organism>
<reference evidence="1 2" key="1">
    <citation type="submission" date="2020-08" db="EMBL/GenBank/DDBJ databases">
        <title>Genomic Encyclopedia of Type Strains, Phase IV (KMG-IV): sequencing the most valuable type-strain genomes for metagenomic binning, comparative biology and taxonomic classification.</title>
        <authorList>
            <person name="Goeker M."/>
        </authorList>
    </citation>
    <scope>NUCLEOTIDE SEQUENCE [LARGE SCALE GENOMIC DNA]</scope>
    <source>
        <strain evidence="1 2">DSM 17075</strain>
    </source>
</reference>
<dbReference type="AlphaFoldDB" id="A0A840DYJ4"/>
<gene>
    <name evidence="1" type="ORF">GGR02_003481</name>
</gene>
<name>A0A840DYJ4_9BACL</name>
<dbReference type="Proteomes" id="UP000559598">
    <property type="component" value="Unassembled WGS sequence"/>
</dbReference>
<evidence type="ECO:0000313" key="1">
    <source>
        <dbReference type="EMBL" id="MBB4075627.1"/>
    </source>
</evidence>
<dbReference type="EMBL" id="JACIDE010000042">
    <property type="protein sequence ID" value="MBB4075627.1"/>
    <property type="molecule type" value="Genomic_DNA"/>
</dbReference>
<sequence>MKYIQYHASMLAEKRKAEEFEKYRAENFIDEYHYNAMYKVKHREIMQKIIQYLNEYQPKRLSMKDISYSPLNYYVGYNHYHLKGFVLEYGNIKRQYKLEKIGDWYENEYGFVDRGHLVTDDTIKAFVIELNHEYLRLQKGE</sequence>
<proteinExistence type="predicted"/>
<protein>
    <submittedName>
        <fullName evidence="1">Uncharacterized protein</fullName>
    </submittedName>
</protein>
<comment type="caution">
    <text evidence="1">The sequence shown here is derived from an EMBL/GenBank/DDBJ whole genome shotgun (WGS) entry which is preliminary data.</text>
</comment>
<dbReference type="RefSeq" id="WP_183186093.1">
    <property type="nucleotide sequence ID" value="NZ_BMNP01000043.1"/>
</dbReference>